<evidence type="ECO:0000313" key="4">
    <source>
        <dbReference type="Proteomes" id="UP000237819"/>
    </source>
</evidence>
<dbReference type="Proteomes" id="UP000237819">
    <property type="component" value="Unassembled WGS sequence"/>
</dbReference>
<name>A0A2S8FTP3_9BACT</name>
<reference evidence="4 5" key="1">
    <citation type="submission" date="2018-02" db="EMBL/GenBank/DDBJ databases">
        <title>Comparative genomes isolates from brazilian mangrove.</title>
        <authorList>
            <person name="Araujo J.E."/>
            <person name="Taketani R.G."/>
            <person name="Silva M.C.P."/>
            <person name="Loureco M.V."/>
            <person name="Andreote F.D."/>
        </authorList>
    </citation>
    <scope>NUCLEOTIDE SEQUENCE [LARGE SCALE GENOMIC DNA]</scope>
    <source>
        <strain evidence="2 5">NAP PRIS-MGV</strain>
        <strain evidence="3 4">Nap-Phe MGV</strain>
    </source>
</reference>
<evidence type="ECO:0000313" key="2">
    <source>
        <dbReference type="EMBL" id="PQO35551.1"/>
    </source>
</evidence>
<organism evidence="2 5">
    <name type="scientific">Blastopirellula marina</name>
    <dbReference type="NCBI Taxonomy" id="124"/>
    <lineage>
        <taxon>Bacteria</taxon>
        <taxon>Pseudomonadati</taxon>
        <taxon>Planctomycetota</taxon>
        <taxon>Planctomycetia</taxon>
        <taxon>Pirellulales</taxon>
        <taxon>Pirellulaceae</taxon>
        <taxon>Blastopirellula</taxon>
    </lineage>
</organism>
<dbReference type="Proteomes" id="UP000239388">
    <property type="component" value="Unassembled WGS sequence"/>
</dbReference>
<feature type="compositionally biased region" description="Polar residues" evidence="1">
    <location>
        <begin position="55"/>
        <end position="68"/>
    </location>
</feature>
<evidence type="ECO:0000256" key="1">
    <source>
        <dbReference type="SAM" id="MobiDB-lite"/>
    </source>
</evidence>
<evidence type="ECO:0000313" key="5">
    <source>
        <dbReference type="Proteomes" id="UP000239388"/>
    </source>
</evidence>
<evidence type="ECO:0000313" key="3">
    <source>
        <dbReference type="EMBL" id="PQO48059.1"/>
    </source>
</evidence>
<dbReference type="EMBL" id="PUHZ01000002">
    <property type="protein sequence ID" value="PQO48059.1"/>
    <property type="molecule type" value="Genomic_DNA"/>
</dbReference>
<dbReference type="AlphaFoldDB" id="A0A2S8FTP3"/>
<protein>
    <submittedName>
        <fullName evidence="2">Uncharacterized protein</fullName>
    </submittedName>
</protein>
<sequence length="75" mass="8398">MPPPGGTLLAWVSEPSALFRLPDQNRISQGPETVAAPQLNTRLLQIERRGGGRRVSSQKSRSLRFTQSDQRRKLT</sequence>
<accession>A0A2S8FTP3</accession>
<proteinExistence type="predicted"/>
<comment type="caution">
    <text evidence="2">The sequence shown here is derived from an EMBL/GenBank/DDBJ whole genome shotgun (WGS) entry which is preliminary data.</text>
</comment>
<feature type="region of interest" description="Disordered" evidence="1">
    <location>
        <begin position="24"/>
        <end position="75"/>
    </location>
</feature>
<dbReference type="EMBL" id="PUIB01000014">
    <property type="protein sequence ID" value="PQO35551.1"/>
    <property type="molecule type" value="Genomic_DNA"/>
</dbReference>
<gene>
    <name evidence="3" type="ORF">C5Y93_01360</name>
    <name evidence="2" type="ORF">C5Y98_12965</name>
</gene>